<comment type="caution">
    <text evidence="2">The sequence shown here is derived from an EMBL/GenBank/DDBJ whole genome shotgun (WGS) entry which is preliminary data.</text>
</comment>
<sequence>MAQRDGKSLNEKVLGTAPPPKPLPVPGQSGWPPRPTGRDDRGRGRGRPPSGKLTVGAEGGPAPEADAATSQRSNVTLQEKAAQLERELQQLKQQMAGRPASASLAETTSTLRDFPPPPPPRPSTADREAARAAFIQRRAVDEFEAILVQKLIARTPLGGIEETGALKTLTRAFTYYDAAQMGTVTLEGFTKVLAKLGCITTVPPSDRMRPLVAGLFAKFARDGELEYKPFAVEILKRHEVRVPAADAQAREAREHERPWQLATSVQQVLERRNLFTSQPPAASRLYNPELDLWEESTRAVHSKEEGEAYLARRIHDVVEYGTFAEMRGRLAAGKKGLAQCQRLHAEDLQRRKESTVVAELNEHAKAQQEWRREADAARREGRIFLDENERRAKTLWEQHQKNVQRLGGLTPGAAIAAKYRSRAQ</sequence>
<name>A0A0M0JTK4_9EUKA</name>
<dbReference type="Proteomes" id="UP000037460">
    <property type="component" value="Unassembled WGS sequence"/>
</dbReference>
<dbReference type="AlphaFoldDB" id="A0A0M0JTK4"/>
<gene>
    <name evidence="2" type="ORF">Ctob_004854</name>
</gene>
<reference evidence="3" key="1">
    <citation type="journal article" date="2015" name="PLoS Genet.">
        <title>Genome Sequence and Transcriptome Analyses of Chrysochromulina tobin: Metabolic Tools for Enhanced Algal Fitness in the Prominent Order Prymnesiales (Haptophyceae).</title>
        <authorList>
            <person name="Hovde B.T."/>
            <person name="Deodato C.R."/>
            <person name="Hunsperger H.M."/>
            <person name="Ryken S.A."/>
            <person name="Yost W."/>
            <person name="Jha R.K."/>
            <person name="Patterson J."/>
            <person name="Monnat R.J. Jr."/>
            <person name="Barlow S.B."/>
            <person name="Starkenburg S.R."/>
            <person name="Cattolico R.A."/>
        </authorList>
    </citation>
    <scope>NUCLEOTIDE SEQUENCE</scope>
    <source>
        <strain evidence="3">CCMP291</strain>
    </source>
</reference>
<organism evidence="2 3">
    <name type="scientific">Chrysochromulina tobinii</name>
    <dbReference type="NCBI Taxonomy" id="1460289"/>
    <lineage>
        <taxon>Eukaryota</taxon>
        <taxon>Haptista</taxon>
        <taxon>Haptophyta</taxon>
        <taxon>Prymnesiophyceae</taxon>
        <taxon>Prymnesiales</taxon>
        <taxon>Chrysochromulinaceae</taxon>
        <taxon>Chrysochromulina</taxon>
    </lineage>
</organism>
<proteinExistence type="predicted"/>
<accession>A0A0M0JTK4</accession>
<evidence type="ECO:0000313" key="3">
    <source>
        <dbReference type="Proteomes" id="UP000037460"/>
    </source>
</evidence>
<protein>
    <recommendedName>
        <fullName evidence="4">EF-hand domain-containing protein</fullName>
    </recommendedName>
</protein>
<feature type="region of interest" description="Disordered" evidence="1">
    <location>
        <begin position="91"/>
        <end position="129"/>
    </location>
</feature>
<evidence type="ECO:0008006" key="4">
    <source>
        <dbReference type="Google" id="ProtNLM"/>
    </source>
</evidence>
<evidence type="ECO:0000256" key="1">
    <source>
        <dbReference type="SAM" id="MobiDB-lite"/>
    </source>
</evidence>
<feature type="compositionally biased region" description="Basic and acidic residues" evidence="1">
    <location>
        <begin position="1"/>
        <end position="10"/>
    </location>
</feature>
<dbReference type="EMBL" id="JWZX01002415">
    <property type="protein sequence ID" value="KOO29443.1"/>
    <property type="molecule type" value="Genomic_DNA"/>
</dbReference>
<keyword evidence="3" id="KW-1185">Reference proteome</keyword>
<evidence type="ECO:0000313" key="2">
    <source>
        <dbReference type="EMBL" id="KOO29443.1"/>
    </source>
</evidence>
<feature type="region of interest" description="Disordered" evidence="1">
    <location>
        <begin position="1"/>
        <end position="76"/>
    </location>
</feature>